<dbReference type="KEGG" id="kvl:KVU_2396"/>
<sequence length="94" mass="10754">MPARRNIATSLRRRADPRPMDQFDRLPPDVRAWLARAALPWSPRSVQKLWRRALRECGGDPARALARMDLAEARMLAKDCPKIWGRAHPLISAC</sequence>
<feature type="region of interest" description="Disordered" evidence="1">
    <location>
        <begin position="1"/>
        <end position="22"/>
    </location>
</feature>
<dbReference type="Pfam" id="PF20135">
    <property type="entry name" value="DUF6525"/>
    <property type="match status" value="1"/>
</dbReference>
<dbReference type="RefSeq" id="WP_013382891.1">
    <property type="nucleotide sequence ID" value="NC_017384.1"/>
</dbReference>
<proteinExistence type="predicted"/>
<organism evidence="2 3">
    <name type="scientific">Ketogulonicigenium vulgare (strain WSH-001)</name>
    <dbReference type="NCBI Taxonomy" id="759362"/>
    <lineage>
        <taxon>Bacteria</taxon>
        <taxon>Pseudomonadati</taxon>
        <taxon>Pseudomonadota</taxon>
        <taxon>Alphaproteobacteria</taxon>
        <taxon>Rhodobacterales</taxon>
        <taxon>Roseobacteraceae</taxon>
        <taxon>Ketogulonicigenium</taxon>
    </lineage>
</organism>
<dbReference type="Proteomes" id="UP000000692">
    <property type="component" value="Chromosome"/>
</dbReference>
<accession>F9Y744</accession>
<dbReference type="AlphaFoldDB" id="F9Y744"/>
<feature type="compositionally biased region" description="Basic and acidic residues" evidence="1">
    <location>
        <begin position="13"/>
        <end position="22"/>
    </location>
</feature>
<dbReference type="eggNOG" id="ENOG50332AH">
    <property type="taxonomic scope" value="Bacteria"/>
</dbReference>
<dbReference type="HOGENOM" id="CLU_179292_0_0_5"/>
<reference evidence="2 3" key="1">
    <citation type="journal article" date="2011" name="J. Bacteriol.">
        <title>Complete genome sequence of the industrial strain Ketogulonicigenium vulgare WSH-001.</title>
        <authorList>
            <person name="Liu L."/>
            <person name="Li Y."/>
            <person name="Zhang J."/>
            <person name="Zhou Z."/>
            <person name="Liu J."/>
            <person name="Li X."/>
            <person name="Zhou J."/>
            <person name="Du G."/>
            <person name="Wang L."/>
            <person name="Chen J."/>
        </authorList>
    </citation>
    <scope>NUCLEOTIDE SEQUENCE [LARGE SCALE GENOMIC DNA]</scope>
    <source>
        <strain evidence="2 3">WSH-001</strain>
    </source>
</reference>
<evidence type="ECO:0000256" key="1">
    <source>
        <dbReference type="SAM" id="MobiDB-lite"/>
    </source>
</evidence>
<name>F9Y744_KETVW</name>
<evidence type="ECO:0000313" key="2">
    <source>
        <dbReference type="EMBL" id="AEM42234.1"/>
    </source>
</evidence>
<evidence type="ECO:0000313" key="3">
    <source>
        <dbReference type="Proteomes" id="UP000000692"/>
    </source>
</evidence>
<keyword evidence="3" id="KW-1185">Reference proteome</keyword>
<protein>
    <submittedName>
        <fullName evidence="2">Uncharacterized protein</fullName>
    </submittedName>
</protein>
<dbReference type="EMBL" id="CP002018">
    <property type="protein sequence ID" value="AEM42234.1"/>
    <property type="molecule type" value="Genomic_DNA"/>
</dbReference>
<dbReference type="OrthoDB" id="7658988at2"/>
<gene>
    <name evidence="2" type="ordered locus">KVU_2396</name>
</gene>
<dbReference type="InterPro" id="IPR045386">
    <property type="entry name" value="DUF6525"/>
</dbReference>